<evidence type="ECO:0008006" key="5">
    <source>
        <dbReference type="Google" id="ProtNLM"/>
    </source>
</evidence>
<accession>A0A6H5HD75</accession>
<feature type="compositionally biased region" description="Basic residues" evidence="2">
    <location>
        <begin position="707"/>
        <end position="725"/>
    </location>
</feature>
<dbReference type="PROSITE" id="PS50077">
    <property type="entry name" value="HEAT_REPEAT"/>
    <property type="match status" value="1"/>
</dbReference>
<keyword evidence="4" id="KW-1185">Reference proteome</keyword>
<dbReference type="GO" id="GO:0019888">
    <property type="term" value="F:protein phosphatase regulator activity"/>
    <property type="evidence" value="ECO:0007669"/>
    <property type="project" value="TreeGrafter"/>
</dbReference>
<evidence type="ECO:0000256" key="2">
    <source>
        <dbReference type="SAM" id="MobiDB-lite"/>
    </source>
</evidence>
<evidence type="ECO:0000256" key="1">
    <source>
        <dbReference type="PROSITE-ProRule" id="PRU00103"/>
    </source>
</evidence>
<dbReference type="InterPro" id="IPR011989">
    <property type="entry name" value="ARM-like"/>
</dbReference>
<dbReference type="PANTHER" id="PTHR21467:SF0">
    <property type="entry name" value="SERINE_THREONINE-PROTEIN PHOSPHATASE 4 REGULATORY SUBUNIT 4"/>
    <property type="match status" value="1"/>
</dbReference>
<dbReference type="GO" id="GO:0008287">
    <property type="term" value="C:protein serine/threonine phosphatase complex"/>
    <property type="evidence" value="ECO:0007669"/>
    <property type="project" value="TreeGrafter"/>
</dbReference>
<dbReference type="AlphaFoldDB" id="A0A6H5HD75"/>
<dbReference type="OrthoDB" id="340346at2759"/>
<dbReference type="InterPro" id="IPR021133">
    <property type="entry name" value="HEAT_type_2"/>
</dbReference>
<feature type="repeat" description="HEAT" evidence="1">
    <location>
        <begin position="197"/>
        <end position="235"/>
    </location>
</feature>
<gene>
    <name evidence="3" type="ORF">NTEN_LOCUS19289</name>
</gene>
<proteinExistence type="predicted"/>
<protein>
    <recommendedName>
        <fullName evidence="5">Condensin complex subunit 1 C-terminal domain-containing protein</fullName>
    </recommendedName>
</protein>
<evidence type="ECO:0000313" key="4">
    <source>
        <dbReference type="Proteomes" id="UP000479000"/>
    </source>
</evidence>
<name>A0A6H5HD75_9HEMI</name>
<dbReference type="SUPFAM" id="SSF48371">
    <property type="entry name" value="ARM repeat"/>
    <property type="match status" value="1"/>
</dbReference>
<dbReference type="Gene3D" id="1.25.10.10">
    <property type="entry name" value="Leucine-rich Repeat Variant"/>
    <property type="match status" value="1"/>
</dbReference>
<dbReference type="Proteomes" id="UP000479000">
    <property type="component" value="Unassembled WGS sequence"/>
</dbReference>
<feature type="region of interest" description="Disordered" evidence="2">
    <location>
        <begin position="686"/>
        <end position="725"/>
    </location>
</feature>
<sequence>MSRQSSDLSFSFERMSAKDLKSAEQIRRHSIDSRYEGKNVERAIQIFTVGDEVQKMSVVNSLPELLTEDRSSALNNLMPKTLQCLSGGSTEYHVAMSASILIVLKDRVVPLQMFIDNFLQVVLQNMDHKDMTVANAWCDVLIEAIQCLPVDALKQHVTQVALQRTHMIKPPAIRMSSCTIIGELALRYDLATVKKDLIPAIITLSQDLDVNVRVALANNLTKVIKSLKAETFRTSIGNTLVELATDEMLSVKDATFRTICNVLDVISLENVKNNLVPVIKQMIHFGFKNDDSLLLGISAGFGKLCLGIDKVTTEKELFVKYYVTIATMGSMPSRRKASAFPEPAFHIVHTSLDTDRYFVCRQSCANNYPAMCKFVEGNTQLIELLHGALNELNTDSCYAVRRAVAAVIGETCVNLGKSAHLIKNNLLQLLLDESEDVLDTLFPNLAAVIDNLMKIGVYKIDPPPKDTSVADLNKAILRCENVIAPSHNWRLYSMFMSQIECLYKILPSDILFNNYITPFLRRIHGTRSVPVRMSLMRTILVFLRYLQKPAQRSEVRSRIINEFCLHSVFFNRIFYLRSCHLIFEIFSTHYFKEYFFIRTIMMVDDPVPNVRWALLMMLPKLRQMVKHPNEKKMMALVDQALAKLADDKDKEINRQYDGIKAILDVPDQKLLQNDAKKFEEEKKIMGTADSGRPGDIGGGGTIFSANGRRKLRKHPRRRSQTSTRWRHHATAICIAASLSSTIETTEYVSATNTKIAPAECAPISRASLKKWQ</sequence>
<dbReference type="InterPro" id="IPR039918">
    <property type="entry name" value="PPP4R4"/>
</dbReference>
<organism evidence="3 4">
    <name type="scientific">Nesidiocoris tenuis</name>
    <dbReference type="NCBI Taxonomy" id="355587"/>
    <lineage>
        <taxon>Eukaryota</taxon>
        <taxon>Metazoa</taxon>
        <taxon>Ecdysozoa</taxon>
        <taxon>Arthropoda</taxon>
        <taxon>Hexapoda</taxon>
        <taxon>Insecta</taxon>
        <taxon>Pterygota</taxon>
        <taxon>Neoptera</taxon>
        <taxon>Paraneoptera</taxon>
        <taxon>Hemiptera</taxon>
        <taxon>Heteroptera</taxon>
        <taxon>Panheteroptera</taxon>
        <taxon>Cimicomorpha</taxon>
        <taxon>Miridae</taxon>
        <taxon>Dicyphina</taxon>
        <taxon>Nesidiocoris</taxon>
    </lineage>
</organism>
<dbReference type="GO" id="GO:0005829">
    <property type="term" value="C:cytosol"/>
    <property type="evidence" value="ECO:0007669"/>
    <property type="project" value="TreeGrafter"/>
</dbReference>
<dbReference type="PANTHER" id="PTHR21467">
    <property type="entry name" value="PROTEIN PHOSPHATASE 4 REGULATORY SUBUNIT 4 PPP4R4"/>
    <property type="match status" value="1"/>
</dbReference>
<dbReference type="EMBL" id="CADCXU010028234">
    <property type="protein sequence ID" value="CAB0014886.1"/>
    <property type="molecule type" value="Genomic_DNA"/>
</dbReference>
<reference evidence="3 4" key="1">
    <citation type="submission" date="2020-02" db="EMBL/GenBank/DDBJ databases">
        <authorList>
            <person name="Ferguson B K."/>
        </authorList>
    </citation>
    <scope>NUCLEOTIDE SEQUENCE [LARGE SCALE GENOMIC DNA]</scope>
</reference>
<evidence type="ECO:0000313" key="3">
    <source>
        <dbReference type="EMBL" id="CAB0014886.1"/>
    </source>
</evidence>
<dbReference type="InterPro" id="IPR016024">
    <property type="entry name" value="ARM-type_fold"/>
</dbReference>